<dbReference type="EMBL" id="GGEC01059356">
    <property type="protein sequence ID" value="MBX39840.1"/>
    <property type="molecule type" value="Transcribed_RNA"/>
</dbReference>
<proteinExistence type="predicted"/>
<name>A0A2P2NBP4_RHIMU</name>
<reference evidence="1" key="1">
    <citation type="submission" date="2018-02" db="EMBL/GenBank/DDBJ databases">
        <title>Rhizophora mucronata_Transcriptome.</title>
        <authorList>
            <person name="Meera S.P."/>
            <person name="Sreeshan A."/>
            <person name="Augustine A."/>
        </authorList>
    </citation>
    <scope>NUCLEOTIDE SEQUENCE</scope>
    <source>
        <tissue evidence="1">Leaf</tissue>
    </source>
</reference>
<accession>A0A2P2NBP4</accession>
<organism evidence="1">
    <name type="scientific">Rhizophora mucronata</name>
    <name type="common">Asiatic mangrove</name>
    <dbReference type="NCBI Taxonomy" id="61149"/>
    <lineage>
        <taxon>Eukaryota</taxon>
        <taxon>Viridiplantae</taxon>
        <taxon>Streptophyta</taxon>
        <taxon>Embryophyta</taxon>
        <taxon>Tracheophyta</taxon>
        <taxon>Spermatophyta</taxon>
        <taxon>Magnoliopsida</taxon>
        <taxon>eudicotyledons</taxon>
        <taxon>Gunneridae</taxon>
        <taxon>Pentapetalae</taxon>
        <taxon>rosids</taxon>
        <taxon>fabids</taxon>
        <taxon>Malpighiales</taxon>
        <taxon>Rhizophoraceae</taxon>
        <taxon>Rhizophora</taxon>
    </lineage>
</organism>
<evidence type="ECO:0000313" key="1">
    <source>
        <dbReference type="EMBL" id="MBX39840.1"/>
    </source>
</evidence>
<dbReference type="AlphaFoldDB" id="A0A2P2NBP4"/>
<protein>
    <submittedName>
        <fullName evidence="1">Uncharacterized protein</fullName>
    </submittedName>
</protein>
<sequence length="41" mass="4761">MSLCLFLKAFGNHDCASELASSIFILWKSQNTVIHKRYHSY</sequence>